<dbReference type="InterPro" id="IPR055302">
    <property type="entry name" value="F-box_dom-containing"/>
</dbReference>
<dbReference type="PANTHER" id="PTHR32141:SF179">
    <property type="entry name" value="F-BOX DOMAIN-CONTAINING PROTEIN"/>
    <property type="match status" value="1"/>
</dbReference>
<evidence type="ECO:0000313" key="3">
    <source>
        <dbReference type="EnsemblPlants" id="HORVU.MOREX.r3.5HG0437930.1"/>
    </source>
</evidence>
<dbReference type="PANTHER" id="PTHR32141">
    <property type="match status" value="1"/>
</dbReference>
<reference evidence="3" key="2">
    <citation type="submission" date="2020-10" db="EMBL/GenBank/DDBJ databases">
        <authorList>
            <person name="Scholz U."/>
            <person name="Mascher M."/>
            <person name="Fiebig A."/>
        </authorList>
    </citation>
    <scope>NUCLEOTIDE SEQUENCE [LARGE SCALE GENOMIC DNA]</scope>
    <source>
        <strain evidence="3">cv. Morex</strain>
    </source>
</reference>
<evidence type="ECO:0000313" key="4">
    <source>
        <dbReference type="Proteomes" id="UP000011116"/>
    </source>
</evidence>
<dbReference type="Gramene" id="HORVU.MOREX.r2.5HG0362580.1">
    <property type="protein sequence ID" value="HORVU.MOREX.r2.5HG0362580.1"/>
    <property type="gene ID" value="HORVU.MOREX.r2.5HG0362580"/>
</dbReference>
<dbReference type="Gene3D" id="3.80.10.10">
    <property type="entry name" value="Ribonuclease Inhibitor"/>
    <property type="match status" value="1"/>
</dbReference>
<sequence length="481" mass="54798">MEAGRSSRSTATRKRKSAALEVERYPAPAPPAAPPDPGAAEHDGCGDGRDLHHIRNLSDLPDDMLRKIISLLPIKERGRTQILARRWRPLWRSLPLNIDCAELGDGKLGDVLQRIISSHQGVCHRFSIRPELSTDMDNDAAVDACLLSSTLDKLKELEFYRRRWHNWQPMPVPALIFRFSPTLCVAEFGHFTLTDDALQGIHFPQLKKLVLHYVYLSDFSLNSMIAGSPSLEFLLIIRCTGARRLRMNSFTLTTIAVDNHSPDPSIEELVIESAPHLQTLLHLDHNHDLHVAALSVPKLDTLGCTNSTRLVLGSTDIRHHQGPRIRGLATAVCKIKCLVLGMATLNLDMVIELMTTFPCLEKLYIQCQKSWKNNLWRRKYRDLITSTCFDIHLKTIVLDYYRGTKSDIDFVTFFVLNARVLERMKLIVKRNDDKFVAIHHHRLQLMNRASHGAHINFRLKDSDVCISNMYNFCIQENILNL</sequence>
<dbReference type="SUPFAM" id="SSF81383">
    <property type="entry name" value="F-box domain"/>
    <property type="match status" value="1"/>
</dbReference>
<name>A0A8I6X8J5_HORVV</name>
<protein>
    <recommendedName>
        <fullName evidence="2">F-box domain-containing protein</fullName>
    </recommendedName>
</protein>
<dbReference type="GeneID" id="123397846"/>
<dbReference type="PROSITE" id="PS50181">
    <property type="entry name" value="FBOX"/>
    <property type="match status" value="1"/>
</dbReference>
<dbReference type="Proteomes" id="UP000011116">
    <property type="component" value="Chromosome 5H"/>
</dbReference>
<dbReference type="Pfam" id="PF08387">
    <property type="entry name" value="FBD"/>
    <property type="match status" value="1"/>
</dbReference>
<feature type="compositionally biased region" description="Basic and acidic residues" evidence="1">
    <location>
        <begin position="39"/>
        <end position="50"/>
    </location>
</feature>
<dbReference type="Gramene" id="HORVU.MOREX.r3.5HG0437930.1">
    <property type="protein sequence ID" value="HORVU.MOREX.r3.5HG0437930.1"/>
    <property type="gene ID" value="HORVU.MOREX.r3.5HG0437930"/>
</dbReference>
<dbReference type="InterPro" id="IPR036047">
    <property type="entry name" value="F-box-like_dom_sf"/>
</dbReference>
<proteinExistence type="predicted"/>
<feature type="region of interest" description="Disordered" evidence="1">
    <location>
        <begin position="1"/>
        <end position="50"/>
    </location>
</feature>
<keyword evidence="4" id="KW-1185">Reference proteome</keyword>
<dbReference type="SUPFAM" id="SSF52047">
    <property type="entry name" value="RNI-like"/>
    <property type="match status" value="1"/>
</dbReference>
<dbReference type="Pfam" id="PF24758">
    <property type="entry name" value="LRR_At5g56370"/>
    <property type="match status" value="1"/>
</dbReference>
<dbReference type="SMR" id="A0A8I6X8J5"/>
<evidence type="ECO:0000256" key="1">
    <source>
        <dbReference type="SAM" id="MobiDB-lite"/>
    </source>
</evidence>
<feature type="compositionally biased region" description="Pro residues" evidence="1">
    <location>
        <begin position="27"/>
        <end position="37"/>
    </location>
</feature>
<dbReference type="OrthoDB" id="614599at2759"/>
<dbReference type="InterPro" id="IPR006566">
    <property type="entry name" value="FBD"/>
</dbReference>
<dbReference type="SMART" id="SM00579">
    <property type="entry name" value="FBD"/>
    <property type="match status" value="1"/>
</dbReference>
<accession>A0A8I6X8J5</accession>
<dbReference type="KEGG" id="hvg:123397846"/>
<reference evidence="3" key="3">
    <citation type="submission" date="2022-01" db="UniProtKB">
        <authorList>
            <consortium name="EnsemblPlants"/>
        </authorList>
    </citation>
    <scope>IDENTIFICATION</scope>
    <source>
        <strain evidence="3">subsp. vulgare</strain>
    </source>
</reference>
<feature type="compositionally biased region" description="Low complexity" evidence="1">
    <location>
        <begin position="1"/>
        <end position="10"/>
    </location>
</feature>
<reference evidence="4" key="1">
    <citation type="journal article" date="2012" name="Nature">
        <title>A physical, genetic and functional sequence assembly of the barley genome.</title>
        <authorList>
            <consortium name="The International Barley Genome Sequencing Consortium"/>
            <person name="Mayer K.F."/>
            <person name="Waugh R."/>
            <person name="Brown J.W."/>
            <person name="Schulman A."/>
            <person name="Langridge P."/>
            <person name="Platzer M."/>
            <person name="Fincher G.B."/>
            <person name="Muehlbauer G.J."/>
            <person name="Sato K."/>
            <person name="Close T.J."/>
            <person name="Wise R.P."/>
            <person name="Stein N."/>
        </authorList>
    </citation>
    <scope>NUCLEOTIDE SEQUENCE [LARGE SCALE GENOMIC DNA]</scope>
    <source>
        <strain evidence="4">cv. Morex</strain>
    </source>
</reference>
<organism evidence="3 4">
    <name type="scientific">Hordeum vulgare subsp. vulgare</name>
    <name type="common">Domesticated barley</name>
    <dbReference type="NCBI Taxonomy" id="112509"/>
    <lineage>
        <taxon>Eukaryota</taxon>
        <taxon>Viridiplantae</taxon>
        <taxon>Streptophyta</taxon>
        <taxon>Embryophyta</taxon>
        <taxon>Tracheophyta</taxon>
        <taxon>Spermatophyta</taxon>
        <taxon>Magnoliopsida</taxon>
        <taxon>Liliopsida</taxon>
        <taxon>Poales</taxon>
        <taxon>Poaceae</taxon>
        <taxon>BOP clade</taxon>
        <taxon>Pooideae</taxon>
        <taxon>Triticodae</taxon>
        <taxon>Triticeae</taxon>
        <taxon>Hordeinae</taxon>
        <taxon>Hordeum</taxon>
    </lineage>
</organism>
<dbReference type="InterPro" id="IPR032675">
    <property type="entry name" value="LRR_dom_sf"/>
</dbReference>
<dbReference type="EnsemblPlants" id="HORVU.MOREX.r3.5HG0437930.1">
    <property type="protein sequence ID" value="HORVU.MOREX.r3.5HG0437930.1"/>
    <property type="gene ID" value="HORVU.MOREX.r3.5HG0437930"/>
</dbReference>
<dbReference type="InterPro" id="IPR053781">
    <property type="entry name" value="F-box_AtFBL13-like"/>
</dbReference>
<feature type="domain" description="F-box" evidence="2">
    <location>
        <begin position="54"/>
        <end position="90"/>
    </location>
</feature>
<dbReference type="CDD" id="cd22160">
    <property type="entry name" value="F-box_AtFBL13-like"/>
    <property type="match status" value="1"/>
</dbReference>
<dbReference type="RefSeq" id="XP_044948309.1">
    <property type="nucleotide sequence ID" value="XM_045092374.1"/>
</dbReference>
<dbReference type="InterPro" id="IPR001810">
    <property type="entry name" value="F-box_dom"/>
</dbReference>
<gene>
    <name evidence="3" type="primary">LOC123397846</name>
</gene>
<dbReference type="Pfam" id="PF00646">
    <property type="entry name" value="F-box"/>
    <property type="match status" value="1"/>
</dbReference>
<dbReference type="AlphaFoldDB" id="A0A8I6X8J5"/>
<evidence type="ECO:0000259" key="2">
    <source>
        <dbReference type="PROSITE" id="PS50181"/>
    </source>
</evidence>
<dbReference type="InterPro" id="IPR055411">
    <property type="entry name" value="LRR_FXL15/At3g58940/PEG3-like"/>
</dbReference>